<name>A0A0N4VRW3_HAEPC</name>
<proteinExistence type="predicted"/>
<evidence type="ECO:0000313" key="3">
    <source>
        <dbReference type="WBParaSite" id="HPLM_0000001501-mRNA-1"/>
    </source>
</evidence>
<dbReference type="Proteomes" id="UP000268014">
    <property type="component" value="Unassembled WGS sequence"/>
</dbReference>
<keyword evidence="2" id="KW-1185">Reference proteome</keyword>
<reference evidence="1 2" key="2">
    <citation type="submission" date="2018-11" db="EMBL/GenBank/DDBJ databases">
        <authorList>
            <consortium name="Pathogen Informatics"/>
        </authorList>
    </citation>
    <scope>NUCLEOTIDE SEQUENCE [LARGE SCALE GENOMIC DNA]</scope>
    <source>
        <strain evidence="1 2">MHpl1</strain>
    </source>
</reference>
<accession>A0A0N4VRW3</accession>
<evidence type="ECO:0000313" key="1">
    <source>
        <dbReference type="EMBL" id="VDO04100.1"/>
    </source>
</evidence>
<dbReference type="WBParaSite" id="HPLM_0000001501-mRNA-1">
    <property type="protein sequence ID" value="HPLM_0000001501-mRNA-1"/>
    <property type="gene ID" value="HPLM_0000001501"/>
</dbReference>
<dbReference type="AlphaFoldDB" id="A0A0N4VRW3"/>
<sequence>MLYVQPPLKHGRIWTKTISLPPSTRFLGDFQPVFAQREAISRSRLFL</sequence>
<gene>
    <name evidence="1" type="ORF">HPLM_LOCUS16</name>
</gene>
<dbReference type="EMBL" id="UZAF01000008">
    <property type="protein sequence ID" value="VDO04100.1"/>
    <property type="molecule type" value="Genomic_DNA"/>
</dbReference>
<evidence type="ECO:0000313" key="2">
    <source>
        <dbReference type="Proteomes" id="UP000268014"/>
    </source>
</evidence>
<organism evidence="3">
    <name type="scientific">Haemonchus placei</name>
    <name type="common">Barber's pole worm</name>
    <dbReference type="NCBI Taxonomy" id="6290"/>
    <lineage>
        <taxon>Eukaryota</taxon>
        <taxon>Metazoa</taxon>
        <taxon>Ecdysozoa</taxon>
        <taxon>Nematoda</taxon>
        <taxon>Chromadorea</taxon>
        <taxon>Rhabditida</taxon>
        <taxon>Rhabditina</taxon>
        <taxon>Rhabditomorpha</taxon>
        <taxon>Strongyloidea</taxon>
        <taxon>Trichostrongylidae</taxon>
        <taxon>Haemonchus</taxon>
    </lineage>
</organism>
<reference evidence="3" key="1">
    <citation type="submission" date="2017-02" db="UniProtKB">
        <authorList>
            <consortium name="WormBaseParasite"/>
        </authorList>
    </citation>
    <scope>IDENTIFICATION</scope>
</reference>
<protein>
    <submittedName>
        <fullName evidence="1 3">Uncharacterized protein</fullName>
    </submittedName>
</protein>